<dbReference type="OrthoDB" id="5240379at2"/>
<dbReference type="InterPro" id="IPR005791">
    <property type="entry name" value="SecD"/>
</dbReference>
<comment type="subcellular location">
    <subcellularLocation>
        <location evidence="1 9">Cell membrane</location>
        <topology evidence="1 9">Multi-pass membrane protein</topology>
    </subcellularLocation>
</comment>
<dbReference type="SUPFAM" id="SSF82866">
    <property type="entry name" value="Multidrug efflux transporter AcrB transmembrane domain"/>
    <property type="match status" value="1"/>
</dbReference>
<feature type="region of interest" description="Disordered" evidence="10">
    <location>
        <begin position="633"/>
        <end position="656"/>
    </location>
</feature>
<keyword evidence="13" id="KW-1185">Reference proteome</keyword>
<evidence type="ECO:0000313" key="13">
    <source>
        <dbReference type="Proteomes" id="UP000315395"/>
    </source>
</evidence>
<dbReference type="PANTHER" id="PTHR30081:SF1">
    <property type="entry name" value="PROTEIN TRANSLOCASE SUBUNIT SECD"/>
    <property type="match status" value="1"/>
</dbReference>
<dbReference type="Gene3D" id="1.20.1640.10">
    <property type="entry name" value="Multidrug efflux transporter AcrB transmembrane domain"/>
    <property type="match status" value="1"/>
</dbReference>
<evidence type="ECO:0000256" key="5">
    <source>
        <dbReference type="ARBA" id="ARBA00022927"/>
    </source>
</evidence>
<keyword evidence="3 9" id="KW-1003">Cell membrane</keyword>
<feature type="compositionally biased region" description="Acidic residues" evidence="10">
    <location>
        <begin position="234"/>
        <end position="245"/>
    </location>
</feature>
<evidence type="ECO:0000313" key="12">
    <source>
        <dbReference type="EMBL" id="QDO88654.1"/>
    </source>
</evidence>
<dbReference type="Gene3D" id="3.30.1360.200">
    <property type="match status" value="1"/>
</dbReference>
<dbReference type="InterPro" id="IPR022813">
    <property type="entry name" value="SecD/SecF_arch_bac"/>
</dbReference>
<feature type="transmembrane region" description="Helical" evidence="9">
    <location>
        <begin position="552"/>
        <end position="570"/>
    </location>
</feature>
<dbReference type="Pfam" id="PF02355">
    <property type="entry name" value="SecD_SecF_C"/>
    <property type="match status" value="1"/>
</dbReference>
<name>A0A516GAU6_9MICO</name>
<dbReference type="InterPro" id="IPR048631">
    <property type="entry name" value="SecD_1st"/>
</dbReference>
<comment type="similarity">
    <text evidence="9">Belongs to the SecD/SecF family. SecD subfamily.</text>
</comment>
<reference evidence="12 13" key="1">
    <citation type="submission" date="2019-07" db="EMBL/GenBank/DDBJ databases">
        <title>complete genome sequencing of Ornithinimicrobium sp. H23M54.</title>
        <authorList>
            <person name="Bae J.-W."/>
            <person name="Lee S.-Y."/>
        </authorList>
    </citation>
    <scope>NUCLEOTIDE SEQUENCE [LARGE SCALE GENOMIC DNA]</scope>
    <source>
        <strain evidence="12 13">H23M54</strain>
    </source>
</reference>
<protein>
    <recommendedName>
        <fullName evidence="9">Protein translocase subunit SecD</fullName>
    </recommendedName>
</protein>
<evidence type="ECO:0000259" key="11">
    <source>
        <dbReference type="PROSITE" id="PS50156"/>
    </source>
</evidence>
<evidence type="ECO:0000256" key="7">
    <source>
        <dbReference type="ARBA" id="ARBA00023010"/>
    </source>
</evidence>
<dbReference type="Pfam" id="PF22599">
    <property type="entry name" value="SecDF_P1_head"/>
    <property type="match status" value="1"/>
</dbReference>
<dbReference type="InterPro" id="IPR054384">
    <property type="entry name" value="SecDF_P1_head"/>
</dbReference>
<comment type="function">
    <text evidence="9">Part of the Sec protein translocase complex. Interacts with the SecYEG preprotein conducting channel. SecDF uses the proton motive force (PMF) to complete protein translocation after the ATP-dependent function of SecA.</text>
</comment>
<dbReference type="Gene3D" id="3.30.70.3220">
    <property type="match status" value="1"/>
</dbReference>
<keyword evidence="6 9" id="KW-1133">Transmembrane helix</keyword>
<dbReference type="InterPro" id="IPR055344">
    <property type="entry name" value="SecD_SecF_C_bact"/>
</dbReference>
<dbReference type="GO" id="GO:0065002">
    <property type="term" value="P:intracellular protein transmembrane transport"/>
    <property type="evidence" value="ECO:0007669"/>
    <property type="project" value="UniProtKB-UniRule"/>
</dbReference>
<dbReference type="Pfam" id="PF21760">
    <property type="entry name" value="SecD_1st"/>
    <property type="match status" value="1"/>
</dbReference>
<comment type="caution">
    <text evidence="9">Lacks conserved residue(s) required for the propagation of feature annotation.</text>
</comment>
<proteinExistence type="inferred from homology"/>
<dbReference type="GO" id="GO:0015450">
    <property type="term" value="F:protein-transporting ATPase activity"/>
    <property type="evidence" value="ECO:0007669"/>
    <property type="project" value="InterPro"/>
</dbReference>
<evidence type="ECO:0000256" key="8">
    <source>
        <dbReference type="ARBA" id="ARBA00023136"/>
    </source>
</evidence>
<evidence type="ECO:0000256" key="1">
    <source>
        <dbReference type="ARBA" id="ARBA00004651"/>
    </source>
</evidence>
<dbReference type="PROSITE" id="PS50156">
    <property type="entry name" value="SSD"/>
    <property type="match status" value="1"/>
</dbReference>
<evidence type="ECO:0000256" key="9">
    <source>
        <dbReference type="HAMAP-Rule" id="MF_01463"/>
    </source>
</evidence>
<comment type="subunit">
    <text evidence="9">Forms a complex with SecF. Part of the essential Sec protein translocation apparatus which comprises SecA, SecYEG and auxiliary proteins SecDF. Other proteins may also be involved.</text>
</comment>
<keyword evidence="8 9" id="KW-0472">Membrane</keyword>
<keyword evidence="2 9" id="KW-0813">Transport</keyword>
<dbReference type="Proteomes" id="UP000315395">
    <property type="component" value="Chromosome"/>
</dbReference>
<feature type="transmembrane region" description="Helical" evidence="9">
    <location>
        <begin position="501"/>
        <end position="524"/>
    </location>
</feature>
<dbReference type="GO" id="GO:0043952">
    <property type="term" value="P:protein transport by the Sec complex"/>
    <property type="evidence" value="ECO:0007669"/>
    <property type="project" value="UniProtKB-UniRule"/>
</dbReference>
<dbReference type="NCBIfam" id="TIGR01129">
    <property type="entry name" value="secD"/>
    <property type="match status" value="1"/>
</dbReference>
<evidence type="ECO:0000256" key="2">
    <source>
        <dbReference type="ARBA" id="ARBA00022448"/>
    </source>
</evidence>
<keyword evidence="7 9" id="KW-0811">Translocation</keyword>
<evidence type="ECO:0000256" key="4">
    <source>
        <dbReference type="ARBA" id="ARBA00022692"/>
    </source>
</evidence>
<dbReference type="PANTHER" id="PTHR30081">
    <property type="entry name" value="PROTEIN-EXPORT MEMBRANE PROTEIN SEC"/>
    <property type="match status" value="1"/>
</dbReference>
<feature type="region of interest" description="Disordered" evidence="10">
    <location>
        <begin position="132"/>
        <end position="193"/>
    </location>
</feature>
<feature type="compositionally biased region" description="Polar residues" evidence="10">
    <location>
        <begin position="219"/>
        <end position="228"/>
    </location>
</feature>
<dbReference type="NCBIfam" id="TIGR00916">
    <property type="entry name" value="2A0604s01"/>
    <property type="match status" value="1"/>
</dbReference>
<keyword evidence="4 9" id="KW-0812">Transmembrane</keyword>
<dbReference type="HAMAP" id="MF_01463_B">
    <property type="entry name" value="SecD_B"/>
    <property type="match status" value="1"/>
</dbReference>
<dbReference type="RefSeq" id="WP_143783331.1">
    <property type="nucleotide sequence ID" value="NZ_CP041616.1"/>
</dbReference>
<evidence type="ECO:0000256" key="10">
    <source>
        <dbReference type="SAM" id="MobiDB-lite"/>
    </source>
</evidence>
<feature type="transmembrane region" description="Helical" evidence="9">
    <location>
        <begin position="446"/>
        <end position="466"/>
    </location>
</feature>
<dbReference type="EMBL" id="CP041616">
    <property type="protein sequence ID" value="QDO88654.1"/>
    <property type="molecule type" value="Genomic_DNA"/>
</dbReference>
<dbReference type="InterPro" id="IPR048634">
    <property type="entry name" value="SecD_SecF_C"/>
</dbReference>
<feature type="region of interest" description="Disordered" evidence="10">
    <location>
        <begin position="217"/>
        <end position="270"/>
    </location>
</feature>
<feature type="domain" description="SSD" evidence="11">
    <location>
        <begin position="471"/>
        <end position="602"/>
    </location>
</feature>
<dbReference type="InterPro" id="IPR000731">
    <property type="entry name" value="SSD"/>
</dbReference>
<sequence>MAGKSRNRTARNTMLALLAMILVLFGTIGAANTWGDPKGQWTPLLGLDLAGGHQVVLSPVVEGASVQSAQLDQAIDIIRRRVDGQGVAEAEVTRLGGNIQVAIPGTPTDQQLDALSRSSQLQFRAVLVAAPVTQQAPTEPPRELPMPVGPSLDPAADPTDAEPTGESTDAEPTGESTDADPTGDGNTDDAESTNAAYPEGLLAEQPVLQAAHPLPATDTADNAASTVAPSGDDAPADETPADPADEAPATDGVDVTDAPPGPEPTSPSDLAWITPELQQEFMEFDCTDIDAQRAASEAPTSEPIVACSAGGTEKYILGPAEVTGAQLTDASSGLQMGGGGQVTGIVEVRLQFDSAGTEAFREVTTRLYNFGQNSTQNRFAIVLDGEVISAPGVNSPIPDGTATISGGFTNDSAAELANQLKFGALPMSFDIQTSEQLSPTLGGEQLRLGIIAGLVGMILVFIYSLFQYRALGLVTVASLIIAALMAYGAVTLLGWSNNFRLTMAGVTGLIVAIGVTADSFIVYFERIRDEVRTGRPLRYAVDTGWRRARRTIVISDVVNLIAAGVLYFLSESGVKAFAFALGLSTVIDLIVVVMFTHPVVSLLANTKFFGEGHKWSGMDPERLGARRSTYLGRGQFAPPEPKRTGPTREQLEGGIV</sequence>
<dbReference type="AlphaFoldDB" id="A0A516GAU6"/>
<feature type="transmembrane region" description="Helical" evidence="9">
    <location>
        <begin position="473"/>
        <end position="495"/>
    </location>
</feature>
<dbReference type="KEGG" id="orz:FNH13_10185"/>
<feature type="transmembrane region" description="Helical" evidence="9">
    <location>
        <begin position="576"/>
        <end position="604"/>
    </location>
</feature>
<keyword evidence="5 9" id="KW-0653">Protein transport</keyword>
<evidence type="ECO:0000256" key="6">
    <source>
        <dbReference type="ARBA" id="ARBA00022989"/>
    </source>
</evidence>
<dbReference type="GO" id="GO:0005886">
    <property type="term" value="C:plasma membrane"/>
    <property type="evidence" value="ECO:0007669"/>
    <property type="project" value="UniProtKB-SubCell"/>
</dbReference>
<dbReference type="GO" id="GO:0006605">
    <property type="term" value="P:protein targeting"/>
    <property type="evidence" value="ECO:0007669"/>
    <property type="project" value="UniProtKB-UniRule"/>
</dbReference>
<evidence type="ECO:0000256" key="3">
    <source>
        <dbReference type="ARBA" id="ARBA00022475"/>
    </source>
</evidence>
<organism evidence="12 13">
    <name type="scientific">Ornithinimicrobium ciconiae</name>
    <dbReference type="NCBI Taxonomy" id="2594265"/>
    <lineage>
        <taxon>Bacteria</taxon>
        <taxon>Bacillati</taxon>
        <taxon>Actinomycetota</taxon>
        <taxon>Actinomycetes</taxon>
        <taxon>Micrococcales</taxon>
        <taxon>Ornithinimicrobiaceae</taxon>
        <taxon>Ornithinimicrobium</taxon>
    </lineage>
</organism>
<accession>A0A516GAU6</accession>
<gene>
    <name evidence="9 12" type="primary">secD</name>
    <name evidence="12" type="ORF">FNH13_10185</name>
</gene>